<feature type="domain" description="HIT" evidence="2">
    <location>
        <begin position="38"/>
        <end position="109"/>
    </location>
</feature>
<protein>
    <submittedName>
        <fullName evidence="3">Diadenosine tetraphosphate (Ap4A) HIT family hydrolase</fullName>
    </submittedName>
</protein>
<dbReference type="SUPFAM" id="SSF54197">
    <property type="entry name" value="HIT-like"/>
    <property type="match status" value="1"/>
</dbReference>
<dbReference type="Proteomes" id="UP000295510">
    <property type="component" value="Unassembled WGS sequence"/>
</dbReference>
<accession>A0A4R6U2J4</accession>
<dbReference type="OrthoDB" id="9799145at2"/>
<organism evidence="3 4">
    <name type="scientific">Tepidicella xavieri</name>
    <dbReference type="NCBI Taxonomy" id="360241"/>
    <lineage>
        <taxon>Bacteria</taxon>
        <taxon>Pseudomonadati</taxon>
        <taxon>Pseudomonadota</taxon>
        <taxon>Betaproteobacteria</taxon>
        <taxon>Burkholderiales</taxon>
        <taxon>Tepidicella</taxon>
    </lineage>
</organism>
<dbReference type="RefSeq" id="WP_133598918.1">
    <property type="nucleotide sequence ID" value="NZ_SNYL01000016.1"/>
</dbReference>
<name>A0A4R6U2J4_9BURK</name>
<dbReference type="AlphaFoldDB" id="A0A4R6U2J4"/>
<dbReference type="Gene3D" id="3.30.428.10">
    <property type="entry name" value="HIT-like"/>
    <property type="match status" value="1"/>
</dbReference>
<reference evidence="3 4" key="1">
    <citation type="submission" date="2019-03" db="EMBL/GenBank/DDBJ databases">
        <title>Genomic Encyclopedia of Type Strains, Phase IV (KMG-IV): sequencing the most valuable type-strain genomes for metagenomic binning, comparative biology and taxonomic classification.</title>
        <authorList>
            <person name="Goeker M."/>
        </authorList>
    </citation>
    <scope>NUCLEOTIDE SEQUENCE [LARGE SCALE GENOMIC DNA]</scope>
    <source>
        <strain evidence="3 4">DSM 19605</strain>
    </source>
</reference>
<keyword evidence="4" id="KW-1185">Reference proteome</keyword>
<dbReference type="InterPro" id="IPR011146">
    <property type="entry name" value="HIT-like"/>
</dbReference>
<feature type="short sequence motif" description="Histidine triad motif" evidence="1">
    <location>
        <begin position="94"/>
        <end position="98"/>
    </location>
</feature>
<dbReference type="Pfam" id="PF01230">
    <property type="entry name" value="HIT"/>
    <property type="match status" value="1"/>
</dbReference>
<evidence type="ECO:0000256" key="1">
    <source>
        <dbReference type="PROSITE-ProRule" id="PRU00464"/>
    </source>
</evidence>
<sequence>MAPSHACPLCEGDGGQLIVRRPAWRVVRVVGPEAAAFPGFYRVIWNTHVAEFTDLADAEQSQCLRAVAAVERVVREHLRPDKVNLASLGNVVPHLHWHVVARYTHDSHFPAPVWAAAQRPADAQALAALQARLPACDAAIAHLLR</sequence>
<proteinExistence type="predicted"/>
<dbReference type="PROSITE" id="PS51084">
    <property type="entry name" value="HIT_2"/>
    <property type="match status" value="1"/>
</dbReference>
<evidence type="ECO:0000313" key="4">
    <source>
        <dbReference type="Proteomes" id="UP000295510"/>
    </source>
</evidence>
<gene>
    <name evidence="3" type="ORF">DFR43_11619</name>
</gene>
<dbReference type="GO" id="GO:0016787">
    <property type="term" value="F:hydrolase activity"/>
    <property type="evidence" value="ECO:0007669"/>
    <property type="project" value="UniProtKB-KW"/>
</dbReference>
<evidence type="ECO:0000313" key="3">
    <source>
        <dbReference type="EMBL" id="TDQ40570.1"/>
    </source>
</evidence>
<evidence type="ECO:0000259" key="2">
    <source>
        <dbReference type="PROSITE" id="PS51084"/>
    </source>
</evidence>
<comment type="caution">
    <text evidence="3">The sequence shown here is derived from an EMBL/GenBank/DDBJ whole genome shotgun (WGS) entry which is preliminary data.</text>
</comment>
<dbReference type="InterPro" id="IPR036265">
    <property type="entry name" value="HIT-like_sf"/>
</dbReference>
<dbReference type="EMBL" id="SNYL01000016">
    <property type="protein sequence ID" value="TDQ40570.1"/>
    <property type="molecule type" value="Genomic_DNA"/>
</dbReference>
<keyword evidence="3" id="KW-0378">Hydrolase</keyword>